<reference evidence="3 4" key="1">
    <citation type="submission" date="2007-01" db="EMBL/GenBank/DDBJ databases">
        <title>Annotation of the draft genome assembly of Thermosinus carboxydivorans Nor1.</title>
        <authorList>
            <consortium name="US DOE Joint Genome Institute (JGI-ORNL)"/>
            <person name="Larimer F."/>
            <person name="Land M."/>
            <person name="Hauser L."/>
        </authorList>
    </citation>
    <scope>NUCLEOTIDE SEQUENCE [LARGE SCALE GENOMIC DNA]</scope>
    <source>
        <strain evidence="3 4">Nor1</strain>
    </source>
</reference>
<sequence>MSAPASRRCGPAWLSRPTAVRRVAMESFDVVVVGAGPAGLAAGIEAAKRGARTLVIDENSRPGGQLFKQIHKFFGSHEHKAGMRGYVIGEMLLEEAAACGVEVWLDSVVWGLFDRQAAVWRRGERTIVTAAKIILATGASENAVAFPGATLPGVMGAGAIQTMINIHRVLPGKRVIMLGSGNVGLIVAYQLLQAGAQVVALVEAMPQIGGYGVHAAKIRRAGVPILVGTTITRAVGVNEVTGVELGRLDEQGRIIPGSERVLAVDTVGLAVGLTPLAELAWMAGCQFHFSPRLGGHVPLHDENMRTSLDWLYVAGDITGVEEASTAMEEGRLAGIAAAQALGLTSDAAAEAAKNAVRRRIDGLRAGPFGLARRTAKDEIIALWKEAAAAWTE</sequence>
<dbReference type="PANTHER" id="PTHR42949">
    <property type="entry name" value="ANAEROBIC GLYCEROL-3-PHOSPHATE DEHYDROGENASE SUBUNIT B"/>
    <property type="match status" value="1"/>
</dbReference>
<dbReference type="eggNOG" id="COG0446">
    <property type="taxonomic scope" value="Bacteria"/>
</dbReference>
<dbReference type="Pfam" id="PF07992">
    <property type="entry name" value="Pyr_redox_2"/>
    <property type="match status" value="1"/>
</dbReference>
<dbReference type="PRINTS" id="PR00411">
    <property type="entry name" value="PNDRDTASEI"/>
</dbReference>
<evidence type="ECO:0000259" key="2">
    <source>
        <dbReference type="Pfam" id="PF07992"/>
    </source>
</evidence>
<reference evidence="3 4" key="2">
    <citation type="submission" date="2007-01" db="EMBL/GenBank/DDBJ databases">
        <title>Sequencing of the draft genome and assembly of Thermosinus carboxydivorans Nor1.</title>
        <authorList>
            <consortium name="US DOE Joint Genome Institute (JGI-PGF)"/>
            <person name="Copeland A."/>
            <person name="Lucas S."/>
            <person name="Lapidus A."/>
            <person name="Barry K."/>
            <person name="Glavina del Rio T."/>
            <person name="Dalin E."/>
            <person name="Tice H."/>
            <person name="Bruce D."/>
            <person name="Pitluck S."/>
            <person name="Richardson P."/>
        </authorList>
    </citation>
    <scope>NUCLEOTIDE SEQUENCE [LARGE SCALE GENOMIC DNA]</scope>
    <source>
        <strain evidence="3 4">Nor1</strain>
    </source>
</reference>
<comment type="caution">
    <text evidence="3">The sequence shown here is derived from an EMBL/GenBank/DDBJ whole genome shotgun (WGS) entry which is preliminary data.</text>
</comment>
<gene>
    <name evidence="3" type="ORF">TcarDRAFT_0162</name>
</gene>
<name>A1HU72_9FIRM</name>
<dbReference type="Gene3D" id="3.50.50.60">
    <property type="entry name" value="FAD/NAD(P)-binding domain"/>
    <property type="match status" value="2"/>
</dbReference>
<keyword evidence="1" id="KW-0560">Oxidoreductase</keyword>
<protein>
    <submittedName>
        <fullName evidence="3">HI0933 family protein</fullName>
    </submittedName>
</protein>
<dbReference type="AlphaFoldDB" id="A1HU72"/>
<dbReference type="PANTHER" id="PTHR42949:SF3">
    <property type="entry name" value="ANAEROBIC GLYCEROL-3-PHOSPHATE DEHYDROGENASE SUBUNIT B"/>
    <property type="match status" value="1"/>
</dbReference>
<dbReference type="InterPro" id="IPR036188">
    <property type="entry name" value="FAD/NAD-bd_sf"/>
</dbReference>
<evidence type="ECO:0000313" key="4">
    <source>
        <dbReference type="Proteomes" id="UP000005139"/>
    </source>
</evidence>
<keyword evidence="4" id="KW-1185">Reference proteome</keyword>
<organism evidence="3 4">
    <name type="scientific">Thermosinus carboxydivorans Nor1</name>
    <dbReference type="NCBI Taxonomy" id="401526"/>
    <lineage>
        <taxon>Bacteria</taxon>
        <taxon>Bacillati</taxon>
        <taxon>Bacillota</taxon>
        <taxon>Negativicutes</taxon>
        <taxon>Selenomonadales</taxon>
        <taxon>Sporomusaceae</taxon>
        <taxon>Thermosinus</taxon>
    </lineage>
</organism>
<proteinExistence type="predicted"/>
<dbReference type="PRINTS" id="PR00368">
    <property type="entry name" value="FADPNR"/>
</dbReference>
<dbReference type="EMBL" id="AAWL01000034">
    <property type="protein sequence ID" value="EAX46415.1"/>
    <property type="molecule type" value="Genomic_DNA"/>
</dbReference>
<dbReference type="SUPFAM" id="SSF51905">
    <property type="entry name" value="FAD/NAD(P)-binding domain"/>
    <property type="match status" value="1"/>
</dbReference>
<dbReference type="Proteomes" id="UP000005139">
    <property type="component" value="Unassembled WGS sequence"/>
</dbReference>
<accession>A1HU72</accession>
<evidence type="ECO:0000256" key="1">
    <source>
        <dbReference type="ARBA" id="ARBA00023002"/>
    </source>
</evidence>
<dbReference type="GO" id="GO:0016491">
    <property type="term" value="F:oxidoreductase activity"/>
    <property type="evidence" value="ECO:0007669"/>
    <property type="project" value="UniProtKB-KW"/>
</dbReference>
<dbReference type="InterPro" id="IPR023753">
    <property type="entry name" value="FAD/NAD-binding_dom"/>
</dbReference>
<feature type="domain" description="FAD/NAD(P)-binding" evidence="2">
    <location>
        <begin position="28"/>
        <end position="330"/>
    </location>
</feature>
<dbReference type="InterPro" id="IPR051691">
    <property type="entry name" value="Metab_Enz_Cyan_OpOx_G3PDH"/>
</dbReference>
<evidence type="ECO:0000313" key="3">
    <source>
        <dbReference type="EMBL" id="EAX46415.1"/>
    </source>
</evidence>